<protein>
    <recommendedName>
        <fullName evidence="1">Ubiquitin-like domain-containing protein</fullName>
    </recommendedName>
</protein>
<dbReference type="SMART" id="SM00213">
    <property type="entry name" value="UBQ"/>
    <property type="match status" value="2"/>
</dbReference>
<reference evidence="2" key="1">
    <citation type="submission" date="2021-09" db="EMBL/GenBank/DDBJ databases">
        <authorList>
            <consortium name="AG Swart"/>
            <person name="Singh M."/>
            <person name="Singh A."/>
            <person name="Seah K."/>
            <person name="Emmerich C."/>
        </authorList>
    </citation>
    <scope>NUCLEOTIDE SEQUENCE</scope>
    <source>
        <strain evidence="2">ATCC30299</strain>
    </source>
</reference>
<sequence length="272" mass="30623">MSDKYLTPPGRPHPQRKIKANISKRNSQEAMEFNIQQALNPGNLLISDRALMERHGKVTEETKQRAAPTKLSIGSFPIIVSTNSKLPEPEFPPNDPEGEAETPISYPIIILFKTGHAFPLEVHATDTVADVKNQISKWELIPTARQRLKFSGRRLLNHETMAGINVKKGDILEFCLISNNSRQAPQTPSNPSGNESLIYLKSMEGRTIKLYIDLTESVKSLKLKIMDAKGIVPREQRLILNGQEMIEIDRSLESYGVHNESTIRLFQMLRGC</sequence>
<dbReference type="InterPro" id="IPR050158">
    <property type="entry name" value="Ubiquitin_ubiquitin-like"/>
</dbReference>
<dbReference type="PANTHER" id="PTHR10666">
    <property type="entry name" value="UBIQUITIN"/>
    <property type="match status" value="1"/>
</dbReference>
<feature type="domain" description="Ubiquitin-like" evidence="1">
    <location>
        <begin position="198"/>
        <end position="272"/>
    </location>
</feature>
<dbReference type="PRINTS" id="PR00348">
    <property type="entry name" value="UBIQUITIN"/>
</dbReference>
<dbReference type="Gene3D" id="3.10.20.90">
    <property type="entry name" value="Phosphatidylinositol 3-kinase Catalytic Subunit, Chain A, domain 1"/>
    <property type="match status" value="2"/>
</dbReference>
<dbReference type="PROSITE" id="PS50053">
    <property type="entry name" value="UBIQUITIN_2"/>
    <property type="match status" value="2"/>
</dbReference>
<evidence type="ECO:0000313" key="3">
    <source>
        <dbReference type="Proteomes" id="UP001162131"/>
    </source>
</evidence>
<name>A0AAU9JH88_9CILI</name>
<dbReference type="EMBL" id="CAJZBQ010000032">
    <property type="protein sequence ID" value="CAG9322895.1"/>
    <property type="molecule type" value="Genomic_DNA"/>
</dbReference>
<comment type="caution">
    <text evidence="2">The sequence shown here is derived from an EMBL/GenBank/DDBJ whole genome shotgun (WGS) entry which is preliminary data.</text>
</comment>
<dbReference type="AlphaFoldDB" id="A0AAU9JH88"/>
<dbReference type="InterPro" id="IPR000626">
    <property type="entry name" value="Ubiquitin-like_dom"/>
</dbReference>
<evidence type="ECO:0000259" key="1">
    <source>
        <dbReference type="PROSITE" id="PS50053"/>
    </source>
</evidence>
<dbReference type="SUPFAM" id="SSF54236">
    <property type="entry name" value="Ubiquitin-like"/>
    <property type="match status" value="2"/>
</dbReference>
<dbReference type="Proteomes" id="UP001162131">
    <property type="component" value="Unassembled WGS sequence"/>
</dbReference>
<evidence type="ECO:0000313" key="2">
    <source>
        <dbReference type="EMBL" id="CAG9322895.1"/>
    </source>
</evidence>
<dbReference type="CDD" id="cd17039">
    <property type="entry name" value="Ubl_ubiquitin_like"/>
    <property type="match status" value="2"/>
</dbReference>
<gene>
    <name evidence="2" type="ORF">BSTOLATCC_MIC32005</name>
</gene>
<keyword evidence="3" id="KW-1185">Reference proteome</keyword>
<feature type="domain" description="Ubiquitin-like" evidence="1">
    <location>
        <begin position="108"/>
        <end position="174"/>
    </location>
</feature>
<dbReference type="Pfam" id="PF00240">
    <property type="entry name" value="ubiquitin"/>
    <property type="match status" value="2"/>
</dbReference>
<accession>A0AAU9JH88</accession>
<dbReference type="InterPro" id="IPR029071">
    <property type="entry name" value="Ubiquitin-like_domsf"/>
</dbReference>
<proteinExistence type="predicted"/>
<organism evidence="2 3">
    <name type="scientific">Blepharisma stoltei</name>
    <dbReference type="NCBI Taxonomy" id="1481888"/>
    <lineage>
        <taxon>Eukaryota</taxon>
        <taxon>Sar</taxon>
        <taxon>Alveolata</taxon>
        <taxon>Ciliophora</taxon>
        <taxon>Postciliodesmatophora</taxon>
        <taxon>Heterotrichea</taxon>
        <taxon>Heterotrichida</taxon>
        <taxon>Blepharismidae</taxon>
        <taxon>Blepharisma</taxon>
    </lineage>
</organism>
<dbReference type="InterPro" id="IPR019956">
    <property type="entry name" value="Ubiquitin_dom"/>
</dbReference>